<reference evidence="6" key="3">
    <citation type="submission" date="2016-10" db="EMBL/GenBank/DDBJ databases">
        <authorList>
            <person name="Varghese N."/>
            <person name="Submissions S."/>
        </authorList>
    </citation>
    <scope>NUCLEOTIDE SEQUENCE [LARGE SCALE GENOMIC DNA]</scope>
    <source>
        <strain evidence="6">OGL-20</strain>
    </source>
</reference>
<evidence type="ECO:0000313" key="2">
    <source>
        <dbReference type="EMBL" id="ASJ12200.1"/>
    </source>
</evidence>
<evidence type="ECO:0000313" key="3">
    <source>
        <dbReference type="EMBL" id="KQH82941.1"/>
    </source>
</evidence>
<keyword evidence="1" id="KW-1133">Transmembrane helix</keyword>
<dbReference type="GeneID" id="33333667"/>
<evidence type="ECO:0000313" key="7">
    <source>
        <dbReference type="Proteomes" id="UP000250136"/>
    </source>
</evidence>
<dbReference type="Proteomes" id="UP000051862">
    <property type="component" value="Unassembled WGS sequence"/>
</dbReference>
<keyword evidence="1" id="KW-0472">Membrane</keyword>
<dbReference type="STRING" id="277988.SAMN05216170_1056"/>
<feature type="transmembrane region" description="Helical" evidence="1">
    <location>
        <begin position="80"/>
        <end position="104"/>
    </location>
</feature>
<organism evidence="3 5">
    <name type="scientific">Thermococcus thioreducens</name>
    <dbReference type="NCBI Taxonomy" id="277988"/>
    <lineage>
        <taxon>Archaea</taxon>
        <taxon>Methanobacteriati</taxon>
        <taxon>Methanobacteriota</taxon>
        <taxon>Thermococci</taxon>
        <taxon>Thermococcales</taxon>
        <taxon>Thermococcaceae</taxon>
        <taxon>Thermococcus</taxon>
    </lineage>
</organism>
<dbReference type="EMBL" id="CP015105">
    <property type="protein sequence ID" value="ASJ12200.1"/>
    <property type="molecule type" value="Genomic_DNA"/>
</dbReference>
<name>A0A0Q2QSD5_9EURY</name>
<sequence>MRKLAVFGEVLSIKLLWLPLIFALPIASLCPSNGKSFLLFGAGIPISIALHEFLHVLLLPSGSFSLRKGAFIAVEITGNVPAFPLFVSALLPGLVLGSVGVLLLPHDALVAFPFVMHLLSVPLDIAGIGGIRLG</sequence>
<gene>
    <name evidence="2" type="ORF">A3L14_04555</name>
    <name evidence="3" type="ORF">AMR53_01550</name>
    <name evidence="4" type="ORF">SAMN05216170_1056</name>
</gene>
<dbReference type="AlphaFoldDB" id="A0A0Q2QSD5"/>
<dbReference type="PATRIC" id="fig|277988.4.peg.327"/>
<dbReference type="Proteomes" id="UP000250136">
    <property type="component" value="Chromosome"/>
</dbReference>
<evidence type="ECO:0008006" key="8">
    <source>
        <dbReference type="Google" id="ProtNLM"/>
    </source>
</evidence>
<evidence type="ECO:0000313" key="6">
    <source>
        <dbReference type="Proteomes" id="UP000182125"/>
    </source>
</evidence>
<dbReference type="RefSeq" id="WP_055428596.1">
    <property type="nucleotide sequence ID" value="NZ_CP015105.1"/>
</dbReference>
<reference evidence="4" key="4">
    <citation type="submission" date="2016-10" db="EMBL/GenBank/DDBJ databases">
        <authorList>
            <person name="de Groot N.N."/>
        </authorList>
    </citation>
    <scope>NUCLEOTIDE SEQUENCE [LARGE SCALE GENOMIC DNA]</scope>
    <source>
        <strain evidence="4">OGL-20</strain>
    </source>
</reference>
<dbReference type="OrthoDB" id="383467at2157"/>
<reference evidence="2 7" key="2">
    <citation type="submission" date="2016-04" db="EMBL/GenBank/DDBJ databases">
        <title>Complete genome sequence of Thermococcus thioreducens type strain OGL-20P.</title>
        <authorList>
            <person name="Oger P.M."/>
        </authorList>
    </citation>
    <scope>NUCLEOTIDE SEQUENCE [LARGE SCALE GENOMIC DNA]</scope>
    <source>
        <strain evidence="2 7">OGL-20P</strain>
    </source>
</reference>
<dbReference type="EMBL" id="LIXN01000003">
    <property type="protein sequence ID" value="KQH82941.1"/>
    <property type="molecule type" value="Genomic_DNA"/>
</dbReference>
<protein>
    <recommendedName>
        <fullName evidence="8">Zincin peptidase</fullName>
    </recommendedName>
</protein>
<proteinExistence type="predicted"/>
<evidence type="ECO:0000313" key="4">
    <source>
        <dbReference type="EMBL" id="SEV95013.1"/>
    </source>
</evidence>
<keyword evidence="7" id="KW-1185">Reference proteome</keyword>
<dbReference type="EMBL" id="FOIW01000001">
    <property type="protein sequence ID" value="SEV95013.1"/>
    <property type="molecule type" value="Genomic_DNA"/>
</dbReference>
<evidence type="ECO:0000256" key="1">
    <source>
        <dbReference type="SAM" id="Phobius"/>
    </source>
</evidence>
<reference evidence="3 5" key="1">
    <citation type="submission" date="2015-08" db="EMBL/GenBank/DDBJ databases">
        <title>Thermococcus thioreducens DSM 14981 genome sequencing.</title>
        <authorList>
            <person name="Hong S.-J."/>
            <person name="Kim M.-C."/>
            <person name="Shin J.-H."/>
        </authorList>
    </citation>
    <scope>NUCLEOTIDE SEQUENCE [LARGE SCALE GENOMIC DNA]</scope>
    <source>
        <strain evidence="3 5">DSM 14981</strain>
    </source>
</reference>
<feature type="transmembrane region" description="Helical" evidence="1">
    <location>
        <begin position="39"/>
        <end position="59"/>
    </location>
</feature>
<feature type="transmembrane region" description="Helical" evidence="1">
    <location>
        <begin position="110"/>
        <end position="131"/>
    </location>
</feature>
<accession>A0A0Q2QSD5</accession>
<evidence type="ECO:0000313" key="5">
    <source>
        <dbReference type="Proteomes" id="UP000051862"/>
    </source>
</evidence>
<dbReference type="KEGG" id="ttd:A3L14_04555"/>
<keyword evidence="1" id="KW-0812">Transmembrane</keyword>
<dbReference type="Proteomes" id="UP000182125">
    <property type="component" value="Unassembled WGS sequence"/>
</dbReference>